<dbReference type="InterPro" id="IPR006143">
    <property type="entry name" value="RND_pump_MFP"/>
</dbReference>
<feature type="domain" description="Multidrug resistance protein MdtA-like C-terminal permuted SH3" evidence="8">
    <location>
        <begin position="354"/>
        <end position="406"/>
    </location>
</feature>
<proteinExistence type="inferred from homology"/>
<dbReference type="NCBIfam" id="TIGR01730">
    <property type="entry name" value="RND_mfp"/>
    <property type="match status" value="1"/>
</dbReference>
<dbReference type="PANTHER" id="PTHR30469">
    <property type="entry name" value="MULTIDRUG RESISTANCE PROTEIN MDTA"/>
    <property type="match status" value="1"/>
</dbReference>
<dbReference type="PANTHER" id="PTHR30469:SF37">
    <property type="entry name" value="RAGD PROTEIN"/>
    <property type="match status" value="1"/>
</dbReference>
<dbReference type="InterPro" id="IPR058792">
    <property type="entry name" value="Beta-barrel_RND_2"/>
</dbReference>
<keyword evidence="3" id="KW-0813">Transport</keyword>
<evidence type="ECO:0000259" key="7">
    <source>
        <dbReference type="Pfam" id="PF25954"/>
    </source>
</evidence>
<feature type="transmembrane region" description="Helical" evidence="5">
    <location>
        <begin position="27"/>
        <end position="50"/>
    </location>
</feature>
<keyword evidence="5" id="KW-0812">Transmembrane</keyword>
<sequence>MNEMLPRPPQPETRTRVSPTRARRGRFVPLFVAVVLLIGGLVGLGVWVHLQRGERATQAQQQEVDFRPTLRTTVAKRVDTPTKLTLPGTTLAFDQANIYARATGYIAERRVDFGSRVHKGDLLVRIAAPDLDAQLAQAVATLGQTQAALVQARAGVDQARANLKLAGVTNYRTTTLANQGWEPRQSADNTTANLGVNAAGVESALAGVTVAEANVKAQQATVDRLRELTGYEQVTAPFDGVVTSRTVDVGDLVTADAGSGRPMFVVQRDDVIRVQTYVPQSGAVGLRDGLPASAVMQEMPDHPFHGRVARTAVALDPATRTLLVQVDVDNTEHLLHPGVYLDVTFQIPRTRPGVVVPAEAVLFNASGLRVAVIGADGHVQFRPVTIRRDFGTAVELNSGLDGGETIALSPPTDLRDGQAVTVEATRQHG</sequence>
<reference evidence="9 10" key="1">
    <citation type="submission" date="2012-11" db="EMBL/GenBank/DDBJ databases">
        <title>Whole genome sequence of Acidisphaera rubrifaciens HS-AP3.</title>
        <authorList>
            <person name="Azuma Y."/>
            <person name="Higashiura N."/>
            <person name="Hirakawa H."/>
            <person name="Matsushita K."/>
        </authorList>
    </citation>
    <scope>NUCLEOTIDE SEQUENCE [LARGE SCALE GENOMIC DNA]</scope>
    <source>
        <strain evidence="9 10">HS-AP3</strain>
    </source>
</reference>
<dbReference type="Gene3D" id="1.10.287.470">
    <property type="entry name" value="Helix hairpin bin"/>
    <property type="match status" value="1"/>
</dbReference>
<feature type="compositionally biased region" description="Pro residues" evidence="4">
    <location>
        <begin position="1"/>
        <end position="11"/>
    </location>
</feature>
<dbReference type="OrthoDB" id="9806939at2"/>
<feature type="region of interest" description="Disordered" evidence="4">
    <location>
        <begin position="1"/>
        <end position="20"/>
    </location>
</feature>
<dbReference type="InterPro" id="IPR058627">
    <property type="entry name" value="MdtA-like_C"/>
</dbReference>
<dbReference type="EMBL" id="BANB01000141">
    <property type="protein sequence ID" value="GAN76675.1"/>
    <property type="molecule type" value="Genomic_DNA"/>
</dbReference>
<dbReference type="Proteomes" id="UP000032680">
    <property type="component" value="Unassembled WGS sequence"/>
</dbReference>
<evidence type="ECO:0000259" key="8">
    <source>
        <dbReference type="Pfam" id="PF25967"/>
    </source>
</evidence>
<evidence type="ECO:0000256" key="2">
    <source>
        <dbReference type="ARBA" id="ARBA00009477"/>
    </source>
</evidence>
<comment type="caution">
    <text evidence="9">The sequence shown here is derived from an EMBL/GenBank/DDBJ whole genome shotgun (WGS) entry which is preliminary data.</text>
</comment>
<dbReference type="Pfam" id="PF25954">
    <property type="entry name" value="Beta-barrel_RND_2"/>
    <property type="match status" value="1"/>
</dbReference>
<dbReference type="GO" id="GO:1990281">
    <property type="term" value="C:efflux pump complex"/>
    <property type="evidence" value="ECO:0007669"/>
    <property type="project" value="TreeGrafter"/>
</dbReference>
<evidence type="ECO:0000256" key="1">
    <source>
        <dbReference type="ARBA" id="ARBA00004196"/>
    </source>
</evidence>
<gene>
    <name evidence="9" type="ORF">Asru_0141_07</name>
</gene>
<name>A0A0D6P4K0_9PROT</name>
<keyword evidence="5" id="KW-1133">Transmembrane helix</keyword>
<dbReference type="Gene3D" id="2.40.50.100">
    <property type="match status" value="1"/>
</dbReference>
<feature type="domain" description="CusB-like beta-barrel" evidence="7">
    <location>
        <begin position="274"/>
        <end position="346"/>
    </location>
</feature>
<organism evidence="9 10">
    <name type="scientific">Acidisphaera rubrifaciens HS-AP3</name>
    <dbReference type="NCBI Taxonomy" id="1231350"/>
    <lineage>
        <taxon>Bacteria</taxon>
        <taxon>Pseudomonadati</taxon>
        <taxon>Pseudomonadota</taxon>
        <taxon>Alphaproteobacteria</taxon>
        <taxon>Acetobacterales</taxon>
        <taxon>Acetobacteraceae</taxon>
        <taxon>Acidisphaera</taxon>
    </lineage>
</organism>
<dbReference type="InterPro" id="IPR058625">
    <property type="entry name" value="MdtA-like_BSH"/>
</dbReference>
<comment type="similarity">
    <text evidence="2">Belongs to the membrane fusion protein (MFP) (TC 8.A.1) family.</text>
</comment>
<dbReference type="Pfam" id="PF25967">
    <property type="entry name" value="RND-MFP_C"/>
    <property type="match status" value="1"/>
</dbReference>
<dbReference type="Pfam" id="PF25917">
    <property type="entry name" value="BSH_RND"/>
    <property type="match status" value="1"/>
</dbReference>
<dbReference type="Gene3D" id="2.40.30.170">
    <property type="match status" value="1"/>
</dbReference>
<evidence type="ECO:0000313" key="9">
    <source>
        <dbReference type="EMBL" id="GAN76675.1"/>
    </source>
</evidence>
<evidence type="ECO:0000256" key="3">
    <source>
        <dbReference type="ARBA" id="ARBA00022448"/>
    </source>
</evidence>
<dbReference type="GO" id="GO:0015562">
    <property type="term" value="F:efflux transmembrane transporter activity"/>
    <property type="evidence" value="ECO:0007669"/>
    <property type="project" value="TreeGrafter"/>
</dbReference>
<evidence type="ECO:0000313" key="10">
    <source>
        <dbReference type="Proteomes" id="UP000032680"/>
    </source>
</evidence>
<dbReference type="RefSeq" id="WP_084623255.1">
    <property type="nucleotide sequence ID" value="NZ_BANB01000141.1"/>
</dbReference>
<dbReference type="SUPFAM" id="SSF111369">
    <property type="entry name" value="HlyD-like secretion proteins"/>
    <property type="match status" value="2"/>
</dbReference>
<evidence type="ECO:0000259" key="6">
    <source>
        <dbReference type="Pfam" id="PF25917"/>
    </source>
</evidence>
<dbReference type="AlphaFoldDB" id="A0A0D6P4K0"/>
<feature type="domain" description="Multidrug resistance protein MdtA-like barrel-sandwich hybrid" evidence="6">
    <location>
        <begin position="95"/>
        <end position="256"/>
    </location>
</feature>
<evidence type="ECO:0000256" key="5">
    <source>
        <dbReference type="SAM" id="Phobius"/>
    </source>
</evidence>
<keyword evidence="10" id="KW-1185">Reference proteome</keyword>
<dbReference type="Gene3D" id="2.40.420.20">
    <property type="match status" value="1"/>
</dbReference>
<protein>
    <submittedName>
        <fullName evidence="9">Multidrug resistance efflux pump</fullName>
    </submittedName>
</protein>
<keyword evidence="5" id="KW-0472">Membrane</keyword>
<accession>A0A0D6P4K0</accession>
<comment type="subcellular location">
    <subcellularLocation>
        <location evidence="1">Cell envelope</location>
    </subcellularLocation>
</comment>
<evidence type="ECO:0000256" key="4">
    <source>
        <dbReference type="SAM" id="MobiDB-lite"/>
    </source>
</evidence>